<dbReference type="PROSITE" id="PS50280">
    <property type="entry name" value="SET"/>
    <property type="match status" value="1"/>
</dbReference>
<dbReference type="InterPro" id="IPR050600">
    <property type="entry name" value="SETD3_SETD6_MTase"/>
</dbReference>
<dbReference type="PANTHER" id="PTHR13271:SF76">
    <property type="entry name" value="SET DOMAIN-CONTAINING PROTEIN 8"/>
    <property type="match status" value="1"/>
</dbReference>
<dbReference type="InterPro" id="IPR046341">
    <property type="entry name" value="SET_dom_sf"/>
</dbReference>
<feature type="region of interest" description="Disordered" evidence="1">
    <location>
        <begin position="337"/>
        <end position="363"/>
    </location>
</feature>
<feature type="compositionally biased region" description="Low complexity" evidence="1">
    <location>
        <begin position="429"/>
        <end position="438"/>
    </location>
</feature>
<dbReference type="Proteomes" id="UP000398389">
    <property type="component" value="Unassembled WGS sequence"/>
</dbReference>
<dbReference type="CDD" id="cd10527">
    <property type="entry name" value="SET_LSMT"/>
    <property type="match status" value="1"/>
</dbReference>
<sequence>MDGNTTVLPTKPFDRSVKLASLADWAKENGIELNNCEIKAEGSDGAGLYATADITADSKTPIVRVPLDSVLTRRSIFALAEKSEFFKDLLYRKADGTPITVASGSSPTTNEFFEKFPLTSKDILVRFFIYEILTSRRGGPRDRWTSWVESLPPLREMNLPFSWDKDDVESLYGSSIYEAVLSKLEFLKFRYNRLFESVELRERISEYVKAGPQPQINLEADVEVTFQDWLLIESWISSRSLEVLEEPSEEYEENLRLGMVPVVDMCNHDEVGWNSKYELDGETGSVLLIPTREIKRGEEVTITYGENKGAGEMLFSYGFIPAGIKTGHAKVATFAIPPIVDEDDDDEEEEEEEGGDISKNVDEDDDATIVLKAKHRMFGRRARLLQVRQLDASAPVEWESNFVAFLGLPAEYMSFAEVEEDDESDKNGKNGQNGQNGNSEPQILYAGHAFDLGDVRGSLEQVFESGSPEGLAAEANAVSLAESLVRGVFEEGLNERTKMAEAEEEGPARPIRENHVLIELEKQLLAQLQF</sequence>
<evidence type="ECO:0000313" key="3">
    <source>
        <dbReference type="EMBL" id="VVT46403.1"/>
    </source>
</evidence>
<proteinExistence type="predicted"/>
<feature type="domain" description="SET" evidence="2">
    <location>
        <begin position="29"/>
        <end position="305"/>
    </location>
</feature>
<dbReference type="GO" id="GO:0016279">
    <property type="term" value="F:protein-lysine N-methyltransferase activity"/>
    <property type="evidence" value="ECO:0007669"/>
    <property type="project" value="TreeGrafter"/>
</dbReference>
<evidence type="ECO:0000256" key="1">
    <source>
        <dbReference type="SAM" id="MobiDB-lite"/>
    </source>
</evidence>
<evidence type="ECO:0000313" key="4">
    <source>
        <dbReference type="Proteomes" id="UP000398389"/>
    </source>
</evidence>
<feature type="region of interest" description="Disordered" evidence="1">
    <location>
        <begin position="418"/>
        <end position="441"/>
    </location>
</feature>
<name>A0A5E8BAR3_9ASCO</name>
<dbReference type="AlphaFoldDB" id="A0A5E8BAR3"/>
<dbReference type="RefSeq" id="XP_031851810.1">
    <property type="nucleotide sequence ID" value="XM_031995919.1"/>
</dbReference>
<accession>A0A5E8BAR3</accession>
<dbReference type="PANTHER" id="PTHR13271">
    <property type="entry name" value="UNCHARACTERIZED PUTATIVE METHYLTRANSFERASE"/>
    <property type="match status" value="1"/>
</dbReference>
<dbReference type="GeneID" id="43580019"/>
<dbReference type="EMBL" id="CABVLU010000001">
    <property type="protein sequence ID" value="VVT46403.1"/>
    <property type="molecule type" value="Genomic_DNA"/>
</dbReference>
<dbReference type="OrthoDB" id="4089661at2759"/>
<reference evidence="3 4" key="1">
    <citation type="submission" date="2019-09" db="EMBL/GenBank/DDBJ databases">
        <authorList>
            <person name="Brejova B."/>
        </authorList>
    </citation>
    <scope>NUCLEOTIDE SEQUENCE [LARGE SCALE GENOMIC DNA]</scope>
</reference>
<keyword evidence="4" id="KW-1185">Reference proteome</keyword>
<evidence type="ECO:0000259" key="2">
    <source>
        <dbReference type="PROSITE" id="PS50280"/>
    </source>
</evidence>
<dbReference type="InterPro" id="IPR001214">
    <property type="entry name" value="SET_dom"/>
</dbReference>
<protein>
    <recommendedName>
        <fullName evidence="2">SET domain-containing protein</fullName>
    </recommendedName>
</protein>
<dbReference type="GO" id="GO:0005634">
    <property type="term" value="C:nucleus"/>
    <property type="evidence" value="ECO:0007669"/>
    <property type="project" value="TreeGrafter"/>
</dbReference>
<gene>
    <name evidence="3" type="ORF">SAPINGB_P001196</name>
</gene>
<dbReference type="Gene3D" id="3.90.1410.10">
    <property type="entry name" value="set domain protein methyltransferase, domain 1"/>
    <property type="match status" value="1"/>
</dbReference>
<dbReference type="SUPFAM" id="SSF82199">
    <property type="entry name" value="SET domain"/>
    <property type="match status" value="1"/>
</dbReference>
<feature type="compositionally biased region" description="Acidic residues" evidence="1">
    <location>
        <begin position="340"/>
        <end position="355"/>
    </location>
</feature>
<organism evidence="3 4">
    <name type="scientific">Magnusiomyces paraingens</name>
    <dbReference type="NCBI Taxonomy" id="2606893"/>
    <lineage>
        <taxon>Eukaryota</taxon>
        <taxon>Fungi</taxon>
        <taxon>Dikarya</taxon>
        <taxon>Ascomycota</taxon>
        <taxon>Saccharomycotina</taxon>
        <taxon>Dipodascomycetes</taxon>
        <taxon>Dipodascales</taxon>
        <taxon>Dipodascaceae</taxon>
        <taxon>Magnusiomyces</taxon>
    </lineage>
</organism>